<organism evidence="2 3">
    <name type="scientific">Ureibacillus aquaedulcis</name>
    <dbReference type="NCBI Taxonomy" id="3058421"/>
    <lineage>
        <taxon>Bacteria</taxon>
        <taxon>Bacillati</taxon>
        <taxon>Bacillota</taxon>
        <taxon>Bacilli</taxon>
        <taxon>Bacillales</taxon>
        <taxon>Caryophanaceae</taxon>
        <taxon>Ureibacillus</taxon>
    </lineage>
</organism>
<reference evidence="2" key="1">
    <citation type="submission" date="2023-07" db="EMBL/GenBank/DDBJ databases">
        <title>Ureibacillus sp. isolated from freshwater well.</title>
        <authorList>
            <person name="Kirdat K."/>
            <person name="Bhatt A."/>
            <person name="Teware R."/>
            <person name="Bhavsar Y."/>
            <person name="Yadav A."/>
        </authorList>
    </citation>
    <scope>NUCLEOTIDE SEQUENCE</scope>
    <source>
        <strain evidence="2">BA0131</strain>
    </source>
</reference>
<sequence length="191" mass="21978">MVQQSEFPVLETERLTLREINKSDASSIFKYLSDPEVMKYYGLEPFESLQDALDEISWYQTIFNEQTGIRWGISLKGTDKIIGSCGFLNTVSNHYRTDIGFELSKDFWGQGIGSEAIIAIIQYAFENTNIQRIQALVEPLNIASQKMVEKAGFLQEGLLRKYEYTCAKFDDLYMYGLLKEDYGKNRSKTLI</sequence>
<dbReference type="InterPro" id="IPR000182">
    <property type="entry name" value="GNAT_dom"/>
</dbReference>
<keyword evidence="3" id="KW-1185">Reference proteome</keyword>
<dbReference type="PROSITE" id="PS51186">
    <property type="entry name" value="GNAT"/>
    <property type="match status" value="1"/>
</dbReference>
<dbReference type="PANTHER" id="PTHR43792:SF9">
    <property type="entry name" value="RIBOSOMAL-PROTEIN-ALANINE ACETYLTRANSFERASE"/>
    <property type="match status" value="1"/>
</dbReference>
<proteinExistence type="predicted"/>
<dbReference type="EC" id="2.-.-.-" evidence="2"/>
<keyword evidence="2" id="KW-0808">Transferase</keyword>
<gene>
    <name evidence="2" type="ORF">QYB95_00220</name>
</gene>
<name>A0ABT8GKK5_9BACL</name>
<dbReference type="InterPro" id="IPR051531">
    <property type="entry name" value="N-acetyltransferase"/>
</dbReference>
<protein>
    <submittedName>
        <fullName evidence="2">GNAT family protein</fullName>
        <ecNumber evidence="2">2.-.-.-</ecNumber>
    </submittedName>
</protein>
<comment type="caution">
    <text evidence="2">The sequence shown here is derived from an EMBL/GenBank/DDBJ whole genome shotgun (WGS) entry which is preliminary data.</text>
</comment>
<dbReference type="Proteomes" id="UP001172743">
    <property type="component" value="Unassembled WGS sequence"/>
</dbReference>
<evidence type="ECO:0000313" key="2">
    <source>
        <dbReference type="EMBL" id="MDN4491947.1"/>
    </source>
</evidence>
<dbReference type="CDD" id="cd04301">
    <property type="entry name" value="NAT_SF"/>
    <property type="match status" value="1"/>
</dbReference>
<evidence type="ECO:0000313" key="3">
    <source>
        <dbReference type="Proteomes" id="UP001172743"/>
    </source>
</evidence>
<feature type="domain" description="N-acetyltransferase" evidence="1">
    <location>
        <begin position="15"/>
        <end position="179"/>
    </location>
</feature>
<dbReference type="SUPFAM" id="SSF55729">
    <property type="entry name" value="Acyl-CoA N-acyltransferases (Nat)"/>
    <property type="match status" value="1"/>
</dbReference>
<dbReference type="EMBL" id="JAUHTQ010000001">
    <property type="protein sequence ID" value="MDN4491947.1"/>
    <property type="molecule type" value="Genomic_DNA"/>
</dbReference>
<evidence type="ECO:0000259" key="1">
    <source>
        <dbReference type="PROSITE" id="PS51186"/>
    </source>
</evidence>
<dbReference type="GO" id="GO:0016740">
    <property type="term" value="F:transferase activity"/>
    <property type="evidence" value="ECO:0007669"/>
    <property type="project" value="UniProtKB-KW"/>
</dbReference>
<dbReference type="Pfam" id="PF13302">
    <property type="entry name" value="Acetyltransf_3"/>
    <property type="match status" value="1"/>
</dbReference>
<accession>A0ABT8GKK5</accession>
<dbReference type="InterPro" id="IPR016181">
    <property type="entry name" value="Acyl_CoA_acyltransferase"/>
</dbReference>
<dbReference type="Gene3D" id="3.40.630.30">
    <property type="match status" value="1"/>
</dbReference>
<dbReference type="RefSeq" id="WP_301136063.1">
    <property type="nucleotide sequence ID" value="NZ_JAUHTQ010000001.1"/>
</dbReference>
<dbReference type="PANTHER" id="PTHR43792">
    <property type="entry name" value="GNAT FAMILY, PUTATIVE (AFU_ORTHOLOGUE AFUA_3G00765)-RELATED-RELATED"/>
    <property type="match status" value="1"/>
</dbReference>